<feature type="compositionally biased region" description="Low complexity" evidence="4">
    <location>
        <begin position="426"/>
        <end position="451"/>
    </location>
</feature>
<accession>A0A2B4RSY2</accession>
<feature type="compositionally biased region" description="Basic and acidic residues" evidence="4">
    <location>
        <begin position="747"/>
        <end position="758"/>
    </location>
</feature>
<dbReference type="InterPro" id="IPR011993">
    <property type="entry name" value="PH-like_dom_sf"/>
</dbReference>
<dbReference type="InterPro" id="IPR010569">
    <property type="entry name" value="Myotubularin-like_Pase_dom"/>
</dbReference>
<sequence>MDLIKTPKIENVRLMTKNGKKKAAVGNLYLTTTHLLFVDPDCSKETWVCDTYPSVLYLPASASNPVLIGSSRFRSRGRLPALSYLYKDTKAAICRCSQPLSGFNSRCQEDESLIQAISKATPDAKYVYIVDTRPKINAMANKAAGKGYESTDFYENVKFQFVGIENIHVMRQSLQKMIELVCETPELTAKALASGLDSSGWMKHIKAVLDTSVFIAKAVVEEKVSVVVQCSDGWDRTAQTWSLASMMLDPYYRTMHGFQVLIEKEWLAFGHKFTESLPEKTYSLWGYMWQNISDYANPLYMGGRNELLWPSTSPQALKFWRSMYNRFENDVHPRETVLDALSSIIDHNESLQDHIKFLSSRVEMMKTLSSPTTDSESNAQFVDSLEMKCLRTEGESPRDSSHDLASLENSVNSMDLKTTLKNNSLLNSHVNDSSSSPSSSASQASSANQDSGTGDLVSDQLQKSLKRQGLTVKDLLQSAPPFALEWKSVRDVYQCSTCSAPIDFLSRKLRSPGQVRAHAQAVCARLVHAGARARSFLHLSASPRPSRQDNSALSPDSAVLGGRVFTSATTRKTPRTISDDAQAIIENLEDIKSMESAANNNHANWEEIITRRAANEDILEHPDSDKKFPSNLKLKSLLKEAIKRGRDTAASQKAPGTDVAKSGIQGKTGQKSSGRGNEESYRPDDHPRIKGSESKPRGTSTEQKQERNTQPGNMASAGPRWGSAMDYGLKSHYEERKVKIKKKKKGRLESQTETKDPADNGSLIIVGGLIGGMFLFLAIGAVFYRIWKNCRKRIGRDRGDPERVRLSASLQAIAEDTDEDIIFERKPKGSKMKNKKEEEEDPQGKNVRLNLEVSQYPPAKGGHGREVRVDMEASDSSQPASLSSMSAPSLCSSFGTQLSTQTIGSSLSYITLIDSRKDSYLRFWMPQMPQSSGSSSSSDVEVKVEPDKKQAAPPQSSNSSAACRQLNSMVTTETGGSNSSSESCKTPVAVSDDVTITINDDDDCKEPLLSSENEGSSAEVIYVSRNHLTTEATEGDENDVKERSGEPSLPPAQTSRPSSSTDLEKVRTKYGNQIRTDVSTEILQFSSDCKVSIILDEAMDKARDFERNKRLRIIRKGLSLRSDTSLSEEVALAQAVILPTPIDPKKMKRDKERPKVIKELLKEYINPSFSDAIQVVASTMRSDRITRDLRKQTDYKRYLIGLDAKRFAKNIVKPTFQMDIQFVRNVICGRSALDHGENPHVGCLCSYCVKQRSKTGRPPCFSIARDIPKTEDTFVINGKVFTSFVPKQSSSGNAGPGTSTGSHTAHNG</sequence>
<feature type="binding site" evidence="3">
    <location>
        <begin position="230"/>
        <end position="236"/>
    </location>
    <ligand>
        <name>substrate</name>
    </ligand>
</feature>
<evidence type="ECO:0000256" key="1">
    <source>
        <dbReference type="ARBA" id="ARBA00007471"/>
    </source>
</evidence>
<dbReference type="EMBL" id="LSMT01000359">
    <property type="protein sequence ID" value="PFX19457.1"/>
    <property type="molecule type" value="Genomic_DNA"/>
</dbReference>
<proteinExistence type="inferred from homology"/>
<dbReference type="GO" id="GO:0005737">
    <property type="term" value="C:cytoplasm"/>
    <property type="evidence" value="ECO:0007669"/>
    <property type="project" value="TreeGrafter"/>
</dbReference>
<evidence type="ECO:0000256" key="4">
    <source>
        <dbReference type="SAM" id="MobiDB-lite"/>
    </source>
</evidence>
<evidence type="ECO:0000313" key="7">
    <source>
        <dbReference type="EMBL" id="PFX19457.1"/>
    </source>
</evidence>
<feature type="compositionally biased region" description="Basic and acidic residues" evidence="4">
    <location>
        <begin position="940"/>
        <end position="950"/>
    </location>
</feature>
<reference evidence="8" key="1">
    <citation type="journal article" date="2017" name="bioRxiv">
        <title>Comparative analysis of the genomes of Stylophora pistillata and Acropora digitifera provides evidence for extensive differences between species of corals.</title>
        <authorList>
            <person name="Voolstra C.R."/>
            <person name="Li Y."/>
            <person name="Liew Y.J."/>
            <person name="Baumgarten S."/>
            <person name="Zoccola D."/>
            <person name="Flot J.-F."/>
            <person name="Tambutte S."/>
            <person name="Allemand D."/>
            <person name="Aranda M."/>
        </authorList>
    </citation>
    <scope>NUCLEOTIDE SEQUENCE [LARGE SCALE GENOMIC DNA]</scope>
</reference>
<keyword evidence="5" id="KW-0472">Membrane</keyword>
<dbReference type="GO" id="GO:0106018">
    <property type="term" value="F:phosphatidylinositol-3,5-bisphosphate phosphatase activity"/>
    <property type="evidence" value="ECO:0007669"/>
    <property type="project" value="TreeGrafter"/>
</dbReference>
<comment type="caution">
    <text evidence="7">The sequence shown here is derived from an EMBL/GenBank/DDBJ whole genome shotgun (WGS) entry which is preliminary data.</text>
</comment>
<feature type="region of interest" description="Disordered" evidence="4">
    <location>
        <begin position="738"/>
        <end position="758"/>
    </location>
</feature>
<dbReference type="InterPro" id="IPR029021">
    <property type="entry name" value="Prot-tyrosine_phosphatase-like"/>
</dbReference>
<comment type="similarity">
    <text evidence="1">Belongs to the protein-tyrosine phosphatase family. Non-receptor class myotubularin subfamily.</text>
</comment>
<keyword evidence="5" id="KW-1133">Transmembrane helix</keyword>
<protein>
    <submittedName>
        <fullName evidence="7">Myotubularin-related protein 8</fullName>
    </submittedName>
</protein>
<evidence type="ECO:0000256" key="2">
    <source>
        <dbReference type="PIRSR" id="PIRSR630564-1"/>
    </source>
</evidence>
<evidence type="ECO:0000259" key="6">
    <source>
        <dbReference type="PROSITE" id="PS51339"/>
    </source>
</evidence>
<feature type="active site" description="Phosphocysteine intermediate" evidence="2">
    <location>
        <position position="230"/>
    </location>
</feature>
<dbReference type="InterPro" id="IPR030564">
    <property type="entry name" value="Myotubularin"/>
</dbReference>
<dbReference type="STRING" id="50429.A0A2B4RSY2"/>
<feature type="compositionally biased region" description="Low complexity" evidence="4">
    <location>
        <begin position="951"/>
        <end position="962"/>
    </location>
</feature>
<keyword evidence="8" id="KW-1185">Reference proteome</keyword>
<feature type="domain" description="Myotubularin phosphatase" evidence="6">
    <location>
        <begin position="277"/>
        <end position="324"/>
    </location>
</feature>
<feature type="region of interest" description="Disordered" evidence="4">
    <location>
        <begin position="645"/>
        <end position="725"/>
    </location>
</feature>
<dbReference type="Gene3D" id="2.30.29.30">
    <property type="entry name" value="Pleckstrin-homology domain (PH domain)/Phosphotyrosine-binding domain (PTB)"/>
    <property type="match status" value="1"/>
</dbReference>
<feature type="binding site" evidence="3">
    <location>
        <begin position="166"/>
        <end position="167"/>
    </location>
    <ligand>
        <name>substrate</name>
    </ligand>
</feature>
<name>A0A2B4RSY2_STYPI</name>
<feature type="domain" description="Myotubularin phosphatase" evidence="6">
    <location>
        <begin position="10"/>
        <end position="276"/>
    </location>
</feature>
<feature type="region of interest" description="Disordered" evidence="4">
    <location>
        <begin position="928"/>
        <end position="963"/>
    </location>
</feature>
<feature type="compositionally biased region" description="Polar residues" evidence="4">
    <location>
        <begin position="697"/>
        <end position="713"/>
    </location>
</feature>
<feature type="compositionally biased region" description="Polar residues" evidence="4">
    <location>
        <begin position="665"/>
        <end position="675"/>
    </location>
</feature>
<dbReference type="OrthoDB" id="5987919at2759"/>
<dbReference type="SUPFAM" id="SSF52799">
    <property type="entry name" value="(Phosphotyrosine protein) phosphatases II"/>
    <property type="match status" value="1"/>
</dbReference>
<gene>
    <name evidence="7" type="primary">MTMR8</name>
    <name evidence="7" type="ORF">AWC38_SpisGene16126</name>
</gene>
<dbReference type="GO" id="GO:0004438">
    <property type="term" value="F:phosphatidylinositol-3-phosphate phosphatase activity"/>
    <property type="evidence" value="ECO:0007669"/>
    <property type="project" value="TreeGrafter"/>
</dbReference>
<dbReference type="PANTHER" id="PTHR10807">
    <property type="entry name" value="MYOTUBULARIN-RELATED"/>
    <property type="match status" value="1"/>
</dbReference>
<organism evidence="7 8">
    <name type="scientific">Stylophora pistillata</name>
    <name type="common">Smooth cauliflower coral</name>
    <dbReference type="NCBI Taxonomy" id="50429"/>
    <lineage>
        <taxon>Eukaryota</taxon>
        <taxon>Metazoa</taxon>
        <taxon>Cnidaria</taxon>
        <taxon>Anthozoa</taxon>
        <taxon>Hexacorallia</taxon>
        <taxon>Scleractinia</taxon>
        <taxon>Astrocoeniina</taxon>
        <taxon>Pocilloporidae</taxon>
        <taxon>Stylophora</taxon>
    </lineage>
</organism>
<keyword evidence="5" id="KW-0812">Transmembrane</keyword>
<dbReference type="PROSITE" id="PS51339">
    <property type="entry name" value="PPASE_MYOTUBULARIN"/>
    <property type="match status" value="2"/>
</dbReference>
<feature type="region of interest" description="Disordered" evidence="4">
    <location>
        <begin position="1287"/>
        <end position="1308"/>
    </location>
</feature>
<dbReference type="PANTHER" id="PTHR10807:SF8">
    <property type="entry name" value="PHOSPHATIDYLINOSITOL-3-PHOSPHATE PHOSPHATASE"/>
    <property type="match status" value="1"/>
</dbReference>
<feature type="region of interest" description="Disordered" evidence="4">
    <location>
        <begin position="824"/>
        <end position="850"/>
    </location>
</feature>
<feature type="region of interest" description="Disordered" evidence="4">
    <location>
        <begin position="426"/>
        <end position="458"/>
    </location>
</feature>
<dbReference type="Pfam" id="PF06602">
    <property type="entry name" value="Myotub-related"/>
    <property type="match status" value="1"/>
</dbReference>
<dbReference type="Proteomes" id="UP000225706">
    <property type="component" value="Unassembled WGS sequence"/>
</dbReference>
<feature type="compositionally biased region" description="Basic and acidic residues" evidence="4">
    <location>
        <begin position="676"/>
        <end position="696"/>
    </location>
</feature>
<dbReference type="GO" id="GO:0046856">
    <property type="term" value="P:phosphatidylinositol dephosphorylation"/>
    <property type="evidence" value="ECO:0007669"/>
    <property type="project" value="TreeGrafter"/>
</dbReference>
<evidence type="ECO:0000256" key="3">
    <source>
        <dbReference type="PIRSR" id="PIRSR630564-2"/>
    </source>
</evidence>
<feature type="transmembrane region" description="Helical" evidence="5">
    <location>
        <begin position="763"/>
        <end position="787"/>
    </location>
</feature>
<evidence type="ECO:0000313" key="8">
    <source>
        <dbReference type="Proteomes" id="UP000225706"/>
    </source>
</evidence>
<feature type="region of interest" description="Disordered" evidence="4">
    <location>
        <begin position="997"/>
        <end position="1065"/>
    </location>
</feature>
<feature type="compositionally biased region" description="Polar residues" evidence="4">
    <location>
        <begin position="1051"/>
        <end position="1061"/>
    </location>
</feature>
<evidence type="ECO:0000256" key="5">
    <source>
        <dbReference type="SAM" id="Phobius"/>
    </source>
</evidence>